<evidence type="ECO:0000256" key="5">
    <source>
        <dbReference type="ARBA" id="ARBA00023015"/>
    </source>
</evidence>
<keyword evidence="6" id="KW-0175">Coiled coil</keyword>
<dbReference type="Pfam" id="PF08644">
    <property type="entry name" value="SPT16"/>
    <property type="match status" value="1"/>
</dbReference>
<dbReference type="InterPro" id="IPR029148">
    <property type="entry name" value="FACT-SPT16_Nlobe"/>
</dbReference>
<dbReference type="SMART" id="SM01286">
    <property type="entry name" value="SPT16"/>
    <property type="match status" value="1"/>
</dbReference>
<keyword evidence="2 11" id="KW-0158">Chromosome</keyword>
<evidence type="ECO:0000259" key="15">
    <source>
        <dbReference type="SMART" id="SM01287"/>
    </source>
</evidence>
<evidence type="ECO:0000256" key="8">
    <source>
        <dbReference type="ARBA" id="ARBA00023204"/>
    </source>
</evidence>
<dbReference type="AlphaFoldDB" id="A0A9P1MS07"/>
<evidence type="ECO:0000256" key="2">
    <source>
        <dbReference type="ARBA" id="ARBA00022454"/>
    </source>
</evidence>
<comment type="subunit">
    <text evidence="10">Component of the FACT complex, a stable heterodimer of spt-16 and hmg-3 or hmg-4.</text>
</comment>
<dbReference type="Gene3D" id="3.40.350.10">
    <property type="entry name" value="Creatinase/prolidase N-terminal domain"/>
    <property type="match status" value="1"/>
</dbReference>
<dbReference type="InterPro" id="IPR048969">
    <property type="entry name" value="FACT_SPT16_C"/>
</dbReference>
<feature type="compositionally biased region" description="Acidic residues" evidence="12">
    <location>
        <begin position="924"/>
        <end position="976"/>
    </location>
</feature>
<evidence type="ECO:0000256" key="10">
    <source>
        <dbReference type="ARBA" id="ARBA00062525"/>
    </source>
</evidence>
<comment type="function">
    <text evidence="11">Component of the FACT complex, a general chromatin factor that acts to reorganize nucleosomes. The FACT complex is involved in multiple processes that require DNA as a template such as mRNA elongation, DNA replication and DNA repair. During transcription elongation the FACT complex acts as a histone chaperone that both destabilizes and restores nucleosomal structure. It facilitates the passage of RNA polymerase II and transcription by promoting the dissociation of one histone H2A-H2B dimer from the nucleosome, then subsequently promotes the reestablishment of the nucleosome following the passage of RNA polymerase II.</text>
</comment>
<evidence type="ECO:0000256" key="1">
    <source>
        <dbReference type="ARBA" id="ARBA00010779"/>
    </source>
</evidence>
<feature type="compositionally biased region" description="Basic and acidic residues" evidence="12">
    <location>
        <begin position="977"/>
        <end position="1010"/>
    </location>
</feature>
<evidence type="ECO:0000256" key="7">
    <source>
        <dbReference type="ARBA" id="ARBA00023163"/>
    </source>
</evidence>
<dbReference type="GO" id="GO:0006281">
    <property type="term" value="P:DNA repair"/>
    <property type="evidence" value="ECO:0007669"/>
    <property type="project" value="UniProtKB-UniRule"/>
</dbReference>
<dbReference type="Gene3D" id="2.30.29.150">
    <property type="match status" value="1"/>
</dbReference>
<protein>
    <recommendedName>
        <fullName evidence="11">FACT complex subunit</fullName>
    </recommendedName>
</protein>
<dbReference type="PANTHER" id="PTHR13980:SF15">
    <property type="entry name" value="FACT COMPLEX SUBUNIT SPT16"/>
    <property type="match status" value="1"/>
</dbReference>
<evidence type="ECO:0000256" key="9">
    <source>
        <dbReference type="ARBA" id="ARBA00023242"/>
    </source>
</evidence>
<evidence type="ECO:0000259" key="13">
    <source>
        <dbReference type="SMART" id="SM01285"/>
    </source>
</evidence>
<dbReference type="Pfam" id="PF00557">
    <property type="entry name" value="Peptidase_M24"/>
    <property type="match status" value="1"/>
</dbReference>
<comment type="similarity">
    <text evidence="1 11">Belongs to the peptidase M24 family. SPT16 subfamily.</text>
</comment>
<dbReference type="SMART" id="SM01287">
    <property type="entry name" value="Rtt106"/>
    <property type="match status" value="1"/>
</dbReference>
<evidence type="ECO:0000256" key="11">
    <source>
        <dbReference type="RuleBase" id="RU367052"/>
    </source>
</evidence>
<dbReference type="Gene3D" id="2.30.29.30">
    <property type="entry name" value="Pleckstrin-homology domain (PH domain)/Phosphotyrosine-binding domain (PTB)"/>
    <property type="match status" value="1"/>
</dbReference>
<comment type="caution">
    <text evidence="16">The sequence shown here is derived from an EMBL/GenBank/DDBJ whole genome shotgun (WGS) entry which is preliminary data.</text>
</comment>
<dbReference type="InterPro" id="IPR013953">
    <property type="entry name" value="FACT_SPT16_M"/>
</dbReference>
<dbReference type="InterPro" id="IPR040258">
    <property type="entry name" value="Spt16"/>
</dbReference>
<dbReference type="InterPro" id="IPR029149">
    <property type="entry name" value="Creatin/AminoP/Spt16_N"/>
</dbReference>
<evidence type="ECO:0000313" key="16">
    <source>
        <dbReference type="EMBL" id="CAI5437616.1"/>
    </source>
</evidence>
<dbReference type="GO" id="GO:0006260">
    <property type="term" value="P:DNA replication"/>
    <property type="evidence" value="ECO:0007669"/>
    <property type="project" value="UniProtKB-KW"/>
</dbReference>
<feature type="domain" description="FACT complex subunit SPT16 middle" evidence="14">
    <location>
        <begin position="526"/>
        <end position="685"/>
    </location>
</feature>
<proteinExistence type="inferred from homology"/>
<dbReference type="Gene3D" id="2.30.29.210">
    <property type="entry name" value="FACT complex subunit Spt16p/Cdc68p"/>
    <property type="match status" value="1"/>
</dbReference>
<evidence type="ECO:0000259" key="14">
    <source>
        <dbReference type="SMART" id="SM01286"/>
    </source>
</evidence>
<feature type="region of interest" description="Disordered" evidence="12">
    <location>
        <begin position="916"/>
        <end position="1026"/>
    </location>
</feature>
<dbReference type="EMBL" id="CANHGI010000001">
    <property type="protein sequence ID" value="CAI5437616.1"/>
    <property type="molecule type" value="Genomic_DNA"/>
</dbReference>
<evidence type="ECO:0000256" key="4">
    <source>
        <dbReference type="ARBA" id="ARBA00022763"/>
    </source>
</evidence>
<dbReference type="Pfam" id="PF08512">
    <property type="entry name" value="Rttp106-like_middle"/>
    <property type="match status" value="1"/>
</dbReference>
<evidence type="ECO:0000256" key="3">
    <source>
        <dbReference type="ARBA" id="ARBA00022705"/>
    </source>
</evidence>
<dbReference type="GO" id="GO:0006368">
    <property type="term" value="P:transcription elongation by RNA polymerase II"/>
    <property type="evidence" value="ECO:0007669"/>
    <property type="project" value="TreeGrafter"/>
</dbReference>
<dbReference type="InterPro" id="IPR011993">
    <property type="entry name" value="PH-like_dom_sf"/>
</dbReference>
<keyword evidence="7 11" id="KW-0804">Transcription</keyword>
<feature type="region of interest" description="Disordered" evidence="12">
    <location>
        <begin position="430"/>
        <end position="476"/>
    </location>
</feature>
<sequence length="1026" mass="116608">MGDKKVTINKEHFYSRAERIYSAWEKGEHGFDSVESFVVTVGNNDNPYTKSSAFHTWLLGHEIIDTVLLFTKKRIHILGSNRKADFFNPVVGESSHGKVPPVKAYHRDKSDKDAANFQKFIGFIEGAEIGAFIKDKFDSEFISLWNKALEEKSINKVDLSIAFTHIFAIKDDKELALIRKSALATTSVWSIAKNKYVEIIDQERRVRHSVLSSDIATLIKQTKLPGGKYNVDTSYDPIVMSGGTYSFKWNHDSTESHLSSQFGTIITSFGARLEDYCTNVTRTMIIFPSTEMEAAYEAIYATEQAVISALKPGAVLSDVYKIGLKTLEEKNPKLVENLNKKELGFSTGIEFRESRLSISPKCDEKVEAGMVFIVYIGVDNLPNKTSKGEKGKPAAIALSDTIIVKAEGDNEILTEKAKARMKSNLIRFKEDEEGGGAEKENEGTSKSLGRGQRSVVLNDQTRNKTTNEEKRKERQKELGKLLNDAARARLAKQGGGSDEKKVKKSNTSYKSYEKFPQENEVNNLLIYVDRRHDSVIIPIFGIPVPIHISMIKNCSQSVEGEYTYLRINFNTPGSQVGKENAAFPHPLAHFMKELTYRASNVKEHGETAAPSGNLSTAFRLIKEIQKRFRTEEAEEREKEGAVKQDKLVLSQNKLNPKLKDLLIRPNIILKRITGSLEAHTNGFRYTSLRGDRIDVLYNNIKHAYFQPCDNEMIILLHFHLKNPVMWGKKKYKDVQFYTEVGEITTDLGKYHHMQDRDDVQSEQMEREMRRKLNSAFNSFCEKVSRLTNDQFDFDTPFNDLGFFGVPYRSSCTLKPTSSCLVNLTEWPPFIVTLSEVELVHFERVSFQLKNFDMVFIFKDYGKKVQMVQQIPMSSIDMIKEWLHSCDIKYTEGIQSLNWPKVMKTIVDDPEEFFEGGGWGFLDAGSDDENADEESEESDAYAPTDDDDDDEEESDEDESEGEESESDSEEGSLDSDESEGKDWSDLEEEAAKADKRREMDGSDDRDRDRDRKRSNHHKGGPPSKKRK</sequence>
<dbReference type="PANTHER" id="PTHR13980">
    <property type="entry name" value="CDC68 RELATED"/>
    <property type="match status" value="1"/>
</dbReference>
<accession>A0A9P1MS07</accession>
<dbReference type="InterPro" id="IPR000994">
    <property type="entry name" value="Pept_M24"/>
</dbReference>
<keyword evidence="5 11" id="KW-0805">Transcription regulation</keyword>
<dbReference type="Pfam" id="PF14826">
    <property type="entry name" value="FACT-Spt16_Nlob"/>
    <property type="match status" value="1"/>
</dbReference>
<feature type="domain" description="Histone chaperone RTT106/FACT complex subunit SPT16-like middle" evidence="15">
    <location>
        <begin position="802"/>
        <end position="892"/>
    </location>
</feature>
<keyword evidence="3 11" id="KW-0235">DNA replication</keyword>
<evidence type="ECO:0000256" key="12">
    <source>
        <dbReference type="SAM" id="MobiDB-lite"/>
    </source>
</evidence>
<dbReference type="InterPro" id="IPR056595">
    <property type="entry name" value="Fact-SPT16_PH"/>
</dbReference>
<keyword evidence="8 11" id="KW-0234">DNA repair</keyword>
<dbReference type="SMART" id="SM01285">
    <property type="entry name" value="FACT-Spt16_Nlob"/>
    <property type="match status" value="1"/>
</dbReference>
<dbReference type="InterPro" id="IPR036005">
    <property type="entry name" value="Creatinase/aminopeptidase-like"/>
</dbReference>
<reference evidence="16" key="1">
    <citation type="submission" date="2022-11" db="EMBL/GenBank/DDBJ databases">
        <authorList>
            <person name="Kikuchi T."/>
        </authorList>
    </citation>
    <scope>NUCLEOTIDE SEQUENCE</scope>
    <source>
        <strain evidence="16">PS1010</strain>
    </source>
</reference>
<keyword evidence="9 11" id="KW-0539">Nucleus</keyword>
<dbReference type="FunFam" id="3.90.230.10:FF:000021">
    <property type="entry name" value="Transcription factor-like protein"/>
    <property type="match status" value="1"/>
</dbReference>
<dbReference type="FunFam" id="2.30.29.30:FF:000017">
    <property type="entry name" value="FACT complex subunit SPT16"/>
    <property type="match status" value="1"/>
</dbReference>
<feature type="domain" description="FACT complex subunit SPT16 N-terminal lobe" evidence="13">
    <location>
        <begin position="8"/>
        <end position="163"/>
    </location>
</feature>
<dbReference type="GO" id="GO:0035101">
    <property type="term" value="C:FACT complex"/>
    <property type="evidence" value="ECO:0007669"/>
    <property type="project" value="UniProtKB-UniRule"/>
</dbReference>
<keyword evidence="4 11" id="KW-0227">DNA damage</keyword>
<dbReference type="Pfam" id="PF21091">
    <property type="entry name" value="SPT16_C"/>
    <property type="match status" value="1"/>
</dbReference>
<name>A0A9P1MS07_9PELO</name>
<dbReference type="Gene3D" id="3.90.230.10">
    <property type="entry name" value="Creatinase/methionine aminopeptidase superfamily"/>
    <property type="match status" value="1"/>
</dbReference>
<feature type="compositionally biased region" description="Basic residues" evidence="12">
    <location>
        <begin position="1011"/>
        <end position="1026"/>
    </location>
</feature>
<organism evidence="16 17">
    <name type="scientific">Caenorhabditis angaria</name>
    <dbReference type="NCBI Taxonomy" id="860376"/>
    <lineage>
        <taxon>Eukaryota</taxon>
        <taxon>Metazoa</taxon>
        <taxon>Ecdysozoa</taxon>
        <taxon>Nematoda</taxon>
        <taxon>Chromadorea</taxon>
        <taxon>Rhabditida</taxon>
        <taxon>Rhabditina</taxon>
        <taxon>Rhabditomorpha</taxon>
        <taxon>Rhabditoidea</taxon>
        <taxon>Rhabditidae</taxon>
        <taxon>Peloderinae</taxon>
        <taxon>Caenorhabditis</taxon>
    </lineage>
</organism>
<keyword evidence="17" id="KW-1185">Reference proteome</keyword>
<dbReference type="FunFam" id="2.30.29.210:FF:000001">
    <property type="entry name" value="FACT complex subunit spt16"/>
    <property type="match status" value="1"/>
</dbReference>
<gene>
    <name evidence="16" type="ORF">CAMP_LOCUS253</name>
</gene>
<feature type="compositionally biased region" description="Basic and acidic residues" evidence="12">
    <location>
        <begin position="461"/>
        <end position="476"/>
    </location>
</feature>
<dbReference type="FunFam" id="2.30.29.150:FF:000003">
    <property type="entry name" value="FACT complex subunit SPT16"/>
    <property type="match status" value="1"/>
</dbReference>
<evidence type="ECO:0000313" key="17">
    <source>
        <dbReference type="Proteomes" id="UP001152747"/>
    </source>
</evidence>
<evidence type="ECO:0000256" key="6">
    <source>
        <dbReference type="ARBA" id="ARBA00023054"/>
    </source>
</evidence>
<dbReference type="GO" id="GO:0031491">
    <property type="term" value="F:nucleosome binding"/>
    <property type="evidence" value="ECO:0007669"/>
    <property type="project" value="TreeGrafter"/>
</dbReference>
<dbReference type="InterPro" id="IPR013719">
    <property type="entry name" value="RTT106/SPT16-like_middle_dom"/>
</dbReference>
<dbReference type="Proteomes" id="UP001152747">
    <property type="component" value="Unassembled WGS sequence"/>
</dbReference>
<comment type="subcellular location">
    <subcellularLocation>
        <location evidence="11">Nucleus</location>
    </subcellularLocation>
    <subcellularLocation>
        <location evidence="11">Chromosome</location>
    </subcellularLocation>
</comment>
<dbReference type="SUPFAM" id="SSF55920">
    <property type="entry name" value="Creatinase/aminopeptidase"/>
    <property type="match status" value="1"/>
</dbReference>
<dbReference type="Pfam" id="PF24824">
    <property type="entry name" value="PH_SPT16"/>
    <property type="match status" value="1"/>
</dbReference>
<dbReference type="OrthoDB" id="10251642at2759"/>